<sequence>MSTRDVSEFTNGQGGDVGSVIKLPGKYDLLSGQRESVRFPCKKDTSWEEAPMLVNLLTSQAPALFPLELCVGRPSILWALDTREDVGSSSKPHLYNALEQQGGLMVASSPHTRICFQYLAFQWFYHHVQTISLFMCRLFSEL</sequence>
<proteinExistence type="predicted"/>
<keyword evidence="2" id="KW-1185">Reference proteome</keyword>
<dbReference type="EMBL" id="VSRR010007699">
    <property type="protein sequence ID" value="MPC47363.1"/>
    <property type="molecule type" value="Genomic_DNA"/>
</dbReference>
<organism evidence="1 2">
    <name type="scientific">Portunus trituberculatus</name>
    <name type="common">Swimming crab</name>
    <name type="synonym">Neptunus trituberculatus</name>
    <dbReference type="NCBI Taxonomy" id="210409"/>
    <lineage>
        <taxon>Eukaryota</taxon>
        <taxon>Metazoa</taxon>
        <taxon>Ecdysozoa</taxon>
        <taxon>Arthropoda</taxon>
        <taxon>Crustacea</taxon>
        <taxon>Multicrustacea</taxon>
        <taxon>Malacostraca</taxon>
        <taxon>Eumalacostraca</taxon>
        <taxon>Eucarida</taxon>
        <taxon>Decapoda</taxon>
        <taxon>Pleocyemata</taxon>
        <taxon>Brachyura</taxon>
        <taxon>Eubrachyura</taxon>
        <taxon>Portunoidea</taxon>
        <taxon>Portunidae</taxon>
        <taxon>Portuninae</taxon>
        <taxon>Portunus</taxon>
    </lineage>
</organism>
<dbReference type="Proteomes" id="UP000324222">
    <property type="component" value="Unassembled WGS sequence"/>
</dbReference>
<evidence type="ECO:0000313" key="1">
    <source>
        <dbReference type="EMBL" id="MPC47363.1"/>
    </source>
</evidence>
<comment type="caution">
    <text evidence="1">The sequence shown here is derived from an EMBL/GenBank/DDBJ whole genome shotgun (WGS) entry which is preliminary data.</text>
</comment>
<accession>A0A5B7FQK6</accession>
<name>A0A5B7FQK6_PORTR</name>
<reference evidence="1 2" key="1">
    <citation type="submission" date="2019-05" db="EMBL/GenBank/DDBJ databases">
        <title>Another draft genome of Portunus trituberculatus and its Hox gene families provides insights of decapod evolution.</title>
        <authorList>
            <person name="Jeong J.-H."/>
            <person name="Song I."/>
            <person name="Kim S."/>
            <person name="Choi T."/>
            <person name="Kim D."/>
            <person name="Ryu S."/>
            <person name="Kim W."/>
        </authorList>
    </citation>
    <scope>NUCLEOTIDE SEQUENCE [LARGE SCALE GENOMIC DNA]</scope>
    <source>
        <tissue evidence="1">Muscle</tissue>
    </source>
</reference>
<evidence type="ECO:0000313" key="2">
    <source>
        <dbReference type="Proteomes" id="UP000324222"/>
    </source>
</evidence>
<dbReference type="AlphaFoldDB" id="A0A5B7FQK6"/>
<protein>
    <submittedName>
        <fullName evidence="1">Uncharacterized protein</fullName>
    </submittedName>
</protein>
<gene>
    <name evidence="1" type="ORF">E2C01_041107</name>
</gene>